<keyword evidence="9 11" id="KW-0807">Transducer</keyword>
<dbReference type="PRINTS" id="PR00241">
    <property type="entry name" value="ANGIOTENSINR"/>
</dbReference>
<feature type="transmembrane region" description="Helical" evidence="12">
    <location>
        <begin position="346"/>
        <end position="369"/>
    </location>
</feature>
<proteinExistence type="inferred from homology"/>
<dbReference type="PRINTS" id="PR00237">
    <property type="entry name" value="GPCRRHODOPSN"/>
</dbReference>
<comment type="function">
    <text evidence="10">Receptor for angiotensin II, a vasoconstricting peptide, which acts as a key regulator of blood pressure and sodium retention by the kidney. The activated receptor in turn couples to G-alpha proteins G(q) (GNAQ, GNA11, GNA14 or GNA15) and thus activates phospholipase C and increases the cytosolic Ca(2+) concentrations, which in turn triggers cellular responses such as stimulation of protein kinase C.</text>
</comment>
<dbReference type="InterPro" id="IPR050119">
    <property type="entry name" value="CCR1-9-like"/>
</dbReference>
<dbReference type="OrthoDB" id="8804420at2759"/>
<feature type="transmembrane region" description="Helical" evidence="12">
    <location>
        <begin position="171"/>
        <end position="190"/>
    </location>
</feature>
<dbReference type="AlphaFoldDB" id="A0A9D3QAL1"/>
<comment type="caution">
    <text evidence="12">Lacks conserved residue(s) required for the propagation of feature annotation.</text>
</comment>
<dbReference type="PROSITE" id="PS50262">
    <property type="entry name" value="G_PROTEIN_RECEP_F1_2"/>
    <property type="match status" value="1"/>
</dbReference>
<protein>
    <recommendedName>
        <fullName evidence="12">Type-1 angiotensin II receptor</fullName>
    </recommendedName>
</protein>
<reference evidence="14" key="1">
    <citation type="submission" date="2021-01" db="EMBL/GenBank/DDBJ databases">
        <authorList>
            <person name="Zahm M."/>
            <person name="Roques C."/>
            <person name="Cabau C."/>
            <person name="Klopp C."/>
            <person name="Donnadieu C."/>
            <person name="Jouanno E."/>
            <person name="Lampietro C."/>
            <person name="Louis A."/>
            <person name="Herpin A."/>
            <person name="Echchiki A."/>
            <person name="Berthelot C."/>
            <person name="Parey E."/>
            <person name="Roest-Crollius H."/>
            <person name="Braasch I."/>
            <person name="Postlethwait J."/>
            <person name="Bobe J."/>
            <person name="Montfort J."/>
            <person name="Bouchez O."/>
            <person name="Begum T."/>
            <person name="Mejri S."/>
            <person name="Adams A."/>
            <person name="Chen W.-J."/>
            <person name="Guiguen Y."/>
        </authorList>
    </citation>
    <scope>NUCLEOTIDE SEQUENCE</scope>
    <source>
        <strain evidence="14">YG-15Mar2019-1</strain>
        <tissue evidence="14">Brain</tissue>
    </source>
</reference>
<evidence type="ECO:0000256" key="4">
    <source>
        <dbReference type="ARBA" id="ARBA00023040"/>
    </source>
</evidence>
<dbReference type="GO" id="GO:0019229">
    <property type="term" value="P:regulation of vasoconstriction"/>
    <property type="evidence" value="ECO:0007669"/>
    <property type="project" value="UniProtKB-UniRule"/>
</dbReference>
<evidence type="ECO:0000256" key="9">
    <source>
        <dbReference type="ARBA" id="ARBA00023224"/>
    </source>
</evidence>
<keyword evidence="3 12" id="KW-1133">Transmembrane helix</keyword>
<keyword evidence="12" id="KW-1003">Cell membrane</keyword>
<dbReference type="GO" id="GO:0019722">
    <property type="term" value="P:calcium-mediated signaling"/>
    <property type="evidence" value="ECO:0007669"/>
    <property type="project" value="TreeGrafter"/>
</dbReference>
<evidence type="ECO:0000256" key="1">
    <source>
        <dbReference type="ARBA" id="ARBA00004141"/>
    </source>
</evidence>
<keyword evidence="2 11" id="KW-0812">Transmembrane</keyword>
<dbReference type="GO" id="GO:0030593">
    <property type="term" value="P:neutrophil chemotaxis"/>
    <property type="evidence" value="ECO:0007669"/>
    <property type="project" value="TreeGrafter"/>
</dbReference>
<dbReference type="PROSITE" id="PS00237">
    <property type="entry name" value="G_PROTEIN_RECEP_F1_1"/>
    <property type="match status" value="1"/>
</dbReference>
<dbReference type="Gene3D" id="1.20.1070.10">
    <property type="entry name" value="Rhodopsin 7-helix transmembrane proteins"/>
    <property type="match status" value="1"/>
</dbReference>
<feature type="transmembrane region" description="Helical" evidence="12">
    <location>
        <begin position="99"/>
        <end position="120"/>
    </location>
</feature>
<comment type="caution">
    <text evidence="14">The sequence shown here is derived from an EMBL/GenBank/DDBJ whole genome shotgun (WGS) entry which is preliminary data.</text>
</comment>
<dbReference type="GO" id="GO:0019957">
    <property type="term" value="F:C-C chemokine binding"/>
    <property type="evidence" value="ECO:0007669"/>
    <property type="project" value="TreeGrafter"/>
</dbReference>
<dbReference type="GO" id="GO:0004945">
    <property type="term" value="F:angiotensin type II receptor activity"/>
    <property type="evidence" value="ECO:0007669"/>
    <property type="project" value="UniProtKB-UniRule"/>
</dbReference>
<sequence length="424" mass="46957">MRSAGGFLFSPDAEKFLFCSHGIRKRDSLKTLTLIGEVRDSNQRFQGDSLSIQTVRLIAMATVLSSNRSTENTSLQDFWTDPSCSSLAPPQHQSTLIPAIYSIIFILGFIGNGLVVFVLSQKSSHRTVANTYLLNLALSDLLFLCSLPFWAVYYSLDYDWVFGTLMCKVCGWLLALNVYASIFFITCMSVDRCLAIVYPFQSQSCRNLRRARMVSCLVWVAATLPTIPTVVFRDTHPLEQMGVTACVMHYPSAGWFAGMALLKNVLGFLVPFAIITCCYCNIGWHLMAAATLDEGAGNLDKVLRMVAAVVLAFFVCWFPFHVLTFLDALGTLGVVRACWVKRVVSAALPFTLCLGFSNSAVNPFVYCFVGNHFREQLARLLEAHAPGLSHKTGSISSRLSSFSRKLSDLKDLGQQETVGQHKEP</sequence>
<comment type="subcellular location">
    <subcellularLocation>
        <location evidence="12">Cell membrane</location>
        <topology evidence="12">Multi-pass membrane protein</topology>
    </subcellularLocation>
    <subcellularLocation>
        <location evidence="1">Membrane</location>
        <topology evidence="1">Multi-pass membrane protein</topology>
    </subcellularLocation>
</comment>
<evidence type="ECO:0000256" key="10">
    <source>
        <dbReference type="ARBA" id="ARBA00046119"/>
    </source>
</evidence>
<dbReference type="EMBL" id="JAFDVH010000003">
    <property type="protein sequence ID" value="KAG7484154.1"/>
    <property type="molecule type" value="Genomic_DNA"/>
</dbReference>
<dbReference type="SUPFAM" id="SSF81321">
    <property type="entry name" value="Family A G protein-coupled receptor-like"/>
    <property type="match status" value="1"/>
</dbReference>
<evidence type="ECO:0000259" key="13">
    <source>
        <dbReference type="PROSITE" id="PS50262"/>
    </source>
</evidence>
<comment type="similarity">
    <text evidence="11">Belongs to the G-protein coupled receptor 1 family.</text>
</comment>
<dbReference type="InterPro" id="IPR017452">
    <property type="entry name" value="GPCR_Rhodpsn_7TM"/>
</dbReference>
<dbReference type="GO" id="GO:0006955">
    <property type="term" value="P:immune response"/>
    <property type="evidence" value="ECO:0007669"/>
    <property type="project" value="TreeGrafter"/>
</dbReference>
<accession>A0A9D3QAL1</accession>
<evidence type="ECO:0000256" key="2">
    <source>
        <dbReference type="ARBA" id="ARBA00022692"/>
    </source>
</evidence>
<dbReference type="PANTHER" id="PTHR10489:SF952">
    <property type="entry name" value="TYPE-2 ANGIOTENSIN II RECEPTOR"/>
    <property type="match status" value="1"/>
</dbReference>
<evidence type="ECO:0000256" key="3">
    <source>
        <dbReference type="ARBA" id="ARBA00022989"/>
    </source>
</evidence>
<evidence type="ECO:0000313" key="14">
    <source>
        <dbReference type="EMBL" id="KAG7484154.1"/>
    </source>
</evidence>
<comment type="function">
    <text evidence="12">Receptor for angiotensin II, a vasoconstricting peptide, which acts as a key regulator of blood pressure and sodium retention by the kidney. The activated receptor in turn couples to G-alpha proteins G(q) and thus activates phospholipase C and increases the cytosolic Ca(2+) concentrations, which in turn triggers cellular responses such as stimulation of protein kinase C.</text>
</comment>
<dbReference type="InterPro" id="IPR000248">
    <property type="entry name" value="ATII_rcpt"/>
</dbReference>
<keyword evidence="4 11" id="KW-0297">G-protein coupled receptor</keyword>
<keyword evidence="7 11" id="KW-0675">Receptor</keyword>
<dbReference type="Pfam" id="PF00001">
    <property type="entry name" value="7tm_1"/>
    <property type="match status" value="1"/>
</dbReference>
<dbReference type="GO" id="GO:0009897">
    <property type="term" value="C:external side of plasma membrane"/>
    <property type="evidence" value="ECO:0007669"/>
    <property type="project" value="TreeGrafter"/>
</dbReference>
<dbReference type="GO" id="GO:0007204">
    <property type="term" value="P:positive regulation of cytosolic calcium ion concentration"/>
    <property type="evidence" value="ECO:0007669"/>
    <property type="project" value="TreeGrafter"/>
</dbReference>
<dbReference type="SMART" id="SM01381">
    <property type="entry name" value="7TM_GPCR_Srsx"/>
    <property type="match status" value="1"/>
</dbReference>
<dbReference type="GO" id="GO:0016493">
    <property type="term" value="F:C-C chemokine receptor activity"/>
    <property type="evidence" value="ECO:0007669"/>
    <property type="project" value="TreeGrafter"/>
</dbReference>
<evidence type="ECO:0000256" key="7">
    <source>
        <dbReference type="ARBA" id="ARBA00023170"/>
    </source>
</evidence>
<keyword evidence="5 12" id="KW-0472">Membrane</keyword>
<evidence type="ECO:0000256" key="5">
    <source>
        <dbReference type="ARBA" id="ARBA00023136"/>
    </source>
</evidence>
<dbReference type="PRINTS" id="PR00635">
    <property type="entry name" value="ANGIOTENSN1R"/>
</dbReference>
<organism evidence="14 15">
    <name type="scientific">Megalops atlanticus</name>
    <name type="common">Tarpon</name>
    <name type="synonym">Clupea gigantea</name>
    <dbReference type="NCBI Taxonomy" id="7932"/>
    <lineage>
        <taxon>Eukaryota</taxon>
        <taxon>Metazoa</taxon>
        <taxon>Chordata</taxon>
        <taxon>Craniata</taxon>
        <taxon>Vertebrata</taxon>
        <taxon>Euteleostomi</taxon>
        <taxon>Actinopterygii</taxon>
        <taxon>Neopterygii</taxon>
        <taxon>Teleostei</taxon>
        <taxon>Elopiformes</taxon>
        <taxon>Megalopidae</taxon>
        <taxon>Megalops</taxon>
    </lineage>
</organism>
<dbReference type="Proteomes" id="UP001046870">
    <property type="component" value="Chromosome 3"/>
</dbReference>
<evidence type="ECO:0000256" key="12">
    <source>
        <dbReference type="RuleBase" id="RU368058"/>
    </source>
</evidence>
<evidence type="ECO:0000256" key="11">
    <source>
        <dbReference type="RuleBase" id="RU000688"/>
    </source>
</evidence>
<evidence type="ECO:0000256" key="6">
    <source>
        <dbReference type="ARBA" id="ARBA00023157"/>
    </source>
</evidence>
<keyword evidence="15" id="KW-1185">Reference proteome</keyword>
<feature type="transmembrane region" description="Helical" evidence="12">
    <location>
        <begin position="302"/>
        <end position="326"/>
    </location>
</feature>
<evidence type="ECO:0000313" key="15">
    <source>
        <dbReference type="Proteomes" id="UP001046870"/>
    </source>
</evidence>
<gene>
    <name evidence="14" type="ORF">MATL_G00046490</name>
</gene>
<dbReference type="PANTHER" id="PTHR10489">
    <property type="entry name" value="CELL ADHESION MOLECULE"/>
    <property type="match status" value="1"/>
</dbReference>
<keyword evidence="6" id="KW-1015">Disulfide bond</keyword>
<feature type="domain" description="G-protein coupled receptors family 1 profile" evidence="13">
    <location>
        <begin position="111"/>
        <end position="366"/>
    </location>
</feature>
<name>A0A9D3QAL1_MEGAT</name>
<dbReference type="InterPro" id="IPR000190">
    <property type="entry name" value="ATII_AT1_rcpt"/>
</dbReference>
<dbReference type="GO" id="GO:0001596">
    <property type="term" value="F:angiotensin type I receptor activity"/>
    <property type="evidence" value="ECO:0007669"/>
    <property type="project" value="UniProtKB-UniRule"/>
</dbReference>
<feature type="transmembrane region" description="Helical" evidence="12">
    <location>
        <begin position="211"/>
        <end position="232"/>
    </location>
</feature>
<dbReference type="InterPro" id="IPR000276">
    <property type="entry name" value="GPCR_Rhodpsn"/>
</dbReference>
<keyword evidence="8" id="KW-0325">Glycoprotein</keyword>
<evidence type="ECO:0000256" key="8">
    <source>
        <dbReference type="ARBA" id="ARBA00023180"/>
    </source>
</evidence>
<feature type="transmembrane region" description="Helical" evidence="12">
    <location>
        <begin position="132"/>
        <end position="151"/>
    </location>
</feature>